<accession>A0A6G9QII9</accession>
<proteinExistence type="predicted"/>
<name>A0A6G9QII9_9GAMM</name>
<evidence type="ECO:0000313" key="3">
    <source>
        <dbReference type="Proteomes" id="UP000502608"/>
    </source>
</evidence>
<protein>
    <submittedName>
        <fullName evidence="2">UDP-4-amino-4, 6-dideoxy-N-acetyl-beta-L-altrosamine N-acetyltransferase</fullName>
        <ecNumber evidence="2">2.3.1.202</ecNumber>
    </submittedName>
</protein>
<sequence>MTSNMNSNWPPSYTAYGITLSPLSQDMIETVRQWRNDPKIAELMLDKSHITAEQQQTWFDGLQGDTSRAYWVAYFKDEPIGVASLMHICYDSSSAEPGLYIYPEKYRNNIVPFCLAFALNDFAFQQLSLNVLWGKIYETNQSSMRFHQTCGYHQYDTKADGLMLVKLLKDDYEIAKKPIARYIRY</sequence>
<gene>
    <name evidence="2" type="primary">pseH</name>
    <name evidence="2" type="ORF">HBH39_05110</name>
</gene>
<organism evidence="2 3">
    <name type="scientific">Shewanella aestuarii</name>
    <dbReference type="NCBI Taxonomy" id="1028752"/>
    <lineage>
        <taxon>Bacteria</taxon>
        <taxon>Pseudomonadati</taxon>
        <taxon>Pseudomonadota</taxon>
        <taxon>Gammaproteobacteria</taxon>
        <taxon>Alteromonadales</taxon>
        <taxon>Shewanellaceae</taxon>
        <taxon>Shewanella</taxon>
    </lineage>
</organism>
<dbReference type="KEGG" id="saes:HBH39_05110"/>
<dbReference type="GO" id="GO:0016747">
    <property type="term" value="F:acyltransferase activity, transferring groups other than amino-acyl groups"/>
    <property type="evidence" value="ECO:0007669"/>
    <property type="project" value="InterPro"/>
</dbReference>
<feature type="domain" description="N-acetyltransferase" evidence="1">
    <location>
        <begin position="18"/>
        <end position="171"/>
    </location>
</feature>
<dbReference type="PANTHER" id="PTHR43415">
    <property type="entry name" value="SPERMIDINE N(1)-ACETYLTRANSFERASE"/>
    <property type="match status" value="1"/>
</dbReference>
<evidence type="ECO:0000313" key="2">
    <source>
        <dbReference type="EMBL" id="QIR13953.1"/>
    </source>
</evidence>
<dbReference type="PANTHER" id="PTHR43415:SF3">
    <property type="entry name" value="GNAT-FAMILY ACETYLTRANSFERASE"/>
    <property type="match status" value="1"/>
</dbReference>
<reference evidence="2 3" key="1">
    <citation type="submission" date="2020-03" db="EMBL/GenBank/DDBJ databases">
        <title>Complete genome sequence of Shewanella sp.</title>
        <authorList>
            <person name="Kim Y.-S."/>
            <person name="Kim S.-J."/>
            <person name="Jung H.-K."/>
            <person name="Kim K.-H."/>
        </authorList>
    </citation>
    <scope>NUCLEOTIDE SEQUENCE [LARGE SCALE GENOMIC DNA]</scope>
    <source>
        <strain evidence="2 3">PN3F2</strain>
    </source>
</reference>
<dbReference type="AlphaFoldDB" id="A0A6G9QII9"/>
<dbReference type="RefSeq" id="WP_167676195.1">
    <property type="nucleotide sequence ID" value="NZ_CP050313.1"/>
</dbReference>
<dbReference type="NCBIfam" id="TIGR03585">
    <property type="entry name" value="PseH"/>
    <property type="match status" value="1"/>
</dbReference>
<dbReference type="InterPro" id="IPR020036">
    <property type="entry name" value="PseH"/>
</dbReference>
<dbReference type="SUPFAM" id="SSF55729">
    <property type="entry name" value="Acyl-CoA N-acyltransferases (Nat)"/>
    <property type="match status" value="1"/>
</dbReference>
<keyword evidence="2" id="KW-0808">Transferase</keyword>
<dbReference type="Gene3D" id="3.40.630.30">
    <property type="match status" value="1"/>
</dbReference>
<keyword evidence="2" id="KW-0012">Acyltransferase</keyword>
<dbReference type="PROSITE" id="PS51186">
    <property type="entry name" value="GNAT"/>
    <property type="match status" value="1"/>
</dbReference>
<dbReference type="EMBL" id="CP050313">
    <property type="protein sequence ID" value="QIR13953.1"/>
    <property type="molecule type" value="Genomic_DNA"/>
</dbReference>
<keyword evidence="3" id="KW-1185">Reference proteome</keyword>
<dbReference type="Pfam" id="PF13302">
    <property type="entry name" value="Acetyltransf_3"/>
    <property type="match status" value="1"/>
</dbReference>
<dbReference type="EC" id="2.3.1.202" evidence="2"/>
<dbReference type="Proteomes" id="UP000502608">
    <property type="component" value="Chromosome"/>
</dbReference>
<evidence type="ECO:0000259" key="1">
    <source>
        <dbReference type="PROSITE" id="PS51186"/>
    </source>
</evidence>
<dbReference type="InterPro" id="IPR000182">
    <property type="entry name" value="GNAT_dom"/>
</dbReference>
<dbReference type="InterPro" id="IPR016181">
    <property type="entry name" value="Acyl_CoA_acyltransferase"/>
</dbReference>